<dbReference type="Pfam" id="PF08241">
    <property type="entry name" value="Methyltransf_11"/>
    <property type="match status" value="1"/>
</dbReference>
<dbReference type="InterPro" id="IPR029063">
    <property type="entry name" value="SAM-dependent_MTases_sf"/>
</dbReference>
<evidence type="ECO:0000313" key="3">
    <source>
        <dbReference type="EMBL" id="KKL63109.1"/>
    </source>
</evidence>
<organism evidence="3">
    <name type="scientific">marine sediment metagenome</name>
    <dbReference type="NCBI Taxonomy" id="412755"/>
    <lineage>
        <taxon>unclassified sequences</taxon>
        <taxon>metagenomes</taxon>
        <taxon>ecological metagenomes</taxon>
    </lineage>
</organism>
<dbReference type="Gene3D" id="3.40.50.150">
    <property type="entry name" value="Vaccinia Virus protein VP39"/>
    <property type="match status" value="1"/>
</dbReference>
<sequence length="155" mass="16785">DCVVSVATLCFVDDPGPTIREMVRVLKPGGRLILGELGRWNLWAAERRVKGWLGSKLWNAAHFRSRRDLIELADQAGLCDAAVTGAVFYPPHGIAAHLMARVDHMIGTVTTIGGAFLVLTATSPAEQQVDLQSSFDRASEQSRSSKALDVNEGKT</sequence>
<dbReference type="SUPFAM" id="SSF53335">
    <property type="entry name" value="S-adenosyl-L-methionine-dependent methyltransferases"/>
    <property type="match status" value="1"/>
</dbReference>
<name>A0A0F9DN12_9ZZZZ</name>
<comment type="caution">
    <text evidence="3">The sequence shown here is derived from an EMBL/GenBank/DDBJ whole genome shotgun (WGS) entry which is preliminary data.</text>
</comment>
<accession>A0A0F9DN12</accession>
<dbReference type="AlphaFoldDB" id="A0A0F9DN12"/>
<proteinExistence type="predicted"/>
<feature type="region of interest" description="Disordered" evidence="1">
    <location>
        <begin position="132"/>
        <end position="155"/>
    </location>
</feature>
<dbReference type="EMBL" id="LAZR01028278">
    <property type="protein sequence ID" value="KKL63109.1"/>
    <property type="molecule type" value="Genomic_DNA"/>
</dbReference>
<evidence type="ECO:0000256" key="1">
    <source>
        <dbReference type="SAM" id="MobiDB-lite"/>
    </source>
</evidence>
<feature type="domain" description="Methyltransferase type 11" evidence="2">
    <location>
        <begin position="1"/>
        <end position="34"/>
    </location>
</feature>
<dbReference type="InterPro" id="IPR013216">
    <property type="entry name" value="Methyltransf_11"/>
</dbReference>
<feature type="non-terminal residue" evidence="3">
    <location>
        <position position="1"/>
    </location>
</feature>
<feature type="compositionally biased region" description="Polar residues" evidence="1">
    <location>
        <begin position="132"/>
        <end position="145"/>
    </location>
</feature>
<gene>
    <name evidence="3" type="ORF">LCGC14_2178410</name>
</gene>
<evidence type="ECO:0000259" key="2">
    <source>
        <dbReference type="Pfam" id="PF08241"/>
    </source>
</evidence>
<reference evidence="3" key="1">
    <citation type="journal article" date="2015" name="Nature">
        <title>Complex archaea that bridge the gap between prokaryotes and eukaryotes.</title>
        <authorList>
            <person name="Spang A."/>
            <person name="Saw J.H."/>
            <person name="Jorgensen S.L."/>
            <person name="Zaremba-Niedzwiedzka K."/>
            <person name="Martijn J."/>
            <person name="Lind A.E."/>
            <person name="van Eijk R."/>
            <person name="Schleper C."/>
            <person name="Guy L."/>
            <person name="Ettema T.J."/>
        </authorList>
    </citation>
    <scope>NUCLEOTIDE SEQUENCE</scope>
</reference>
<dbReference type="GO" id="GO:0008757">
    <property type="term" value="F:S-adenosylmethionine-dependent methyltransferase activity"/>
    <property type="evidence" value="ECO:0007669"/>
    <property type="project" value="InterPro"/>
</dbReference>
<protein>
    <recommendedName>
        <fullName evidence="2">Methyltransferase type 11 domain-containing protein</fullName>
    </recommendedName>
</protein>